<dbReference type="Proteomes" id="UP001209229">
    <property type="component" value="Unassembled WGS sequence"/>
</dbReference>
<sequence length="57" mass="6494">MLTENQTEALRELLKQGNNAGALALLDGIKNQEPKTEIQRALEIQKEHNKKLNQLKK</sequence>
<dbReference type="EMBL" id="JAPDPJ010000114">
    <property type="protein sequence ID" value="MCW3789471.1"/>
    <property type="molecule type" value="Genomic_DNA"/>
</dbReference>
<dbReference type="AlphaFoldDB" id="A0AAE3M9I1"/>
<protein>
    <submittedName>
        <fullName evidence="1">Uncharacterized protein</fullName>
    </submittedName>
</protein>
<keyword evidence="2" id="KW-1185">Reference proteome</keyword>
<reference evidence="1" key="1">
    <citation type="submission" date="2022-10" db="EMBL/GenBank/DDBJ databases">
        <authorList>
            <person name="Yu W.X."/>
        </authorList>
    </citation>
    <scope>NUCLEOTIDE SEQUENCE</scope>
    <source>
        <strain evidence="1">AAT</strain>
    </source>
</reference>
<comment type="caution">
    <text evidence="1">The sequence shown here is derived from an EMBL/GenBank/DDBJ whole genome shotgun (WGS) entry which is preliminary data.</text>
</comment>
<proteinExistence type="predicted"/>
<evidence type="ECO:0000313" key="2">
    <source>
        <dbReference type="Proteomes" id="UP001209229"/>
    </source>
</evidence>
<organism evidence="1 2">
    <name type="scientific">Plebeiibacterium sediminum</name>
    <dbReference type="NCBI Taxonomy" id="2992112"/>
    <lineage>
        <taxon>Bacteria</taxon>
        <taxon>Pseudomonadati</taxon>
        <taxon>Bacteroidota</taxon>
        <taxon>Bacteroidia</taxon>
        <taxon>Marinilabiliales</taxon>
        <taxon>Marinilabiliaceae</taxon>
        <taxon>Plebeiibacterium</taxon>
    </lineage>
</organism>
<gene>
    <name evidence="1" type="ORF">OM075_23635</name>
</gene>
<accession>A0AAE3M9I1</accession>
<name>A0AAE3M9I1_9BACT</name>
<evidence type="ECO:0000313" key="1">
    <source>
        <dbReference type="EMBL" id="MCW3789471.1"/>
    </source>
</evidence>
<dbReference type="RefSeq" id="WP_301193022.1">
    <property type="nucleotide sequence ID" value="NZ_JAPDPJ010000114.1"/>
</dbReference>